<dbReference type="InterPro" id="IPR042183">
    <property type="entry name" value="MmgE/PrpD_sf_1"/>
</dbReference>
<organism evidence="4 5">
    <name type="scientific">Nisaea acidiphila</name>
    <dbReference type="NCBI Taxonomy" id="1862145"/>
    <lineage>
        <taxon>Bacteria</taxon>
        <taxon>Pseudomonadati</taxon>
        <taxon>Pseudomonadota</taxon>
        <taxon>Alphaproteobacteria</taxon>
        <taxon>Rhodospirillales</taxon>
        <taxon>Thalassobaculaceae</taxon>
        <taxon>Nisaea</taxon>
    </lineage>
</organism>
<dbReference type="KEGG" id="naci:NUH88_04970"/>
<dbReference type="RefSeq" id="WP_257770317.1">
    <property type="nucleotide sequence ID" value="NZ_CP102480.1"/>
</dbReference>
<evidence type="ECO:0000313" key="5">
    <source>
        <dbReference type="Proteomes" id="UP001060336"/>
    </source>
</evidence>
<name>A0A9J7AXR6_9PROT</name>
<dbReference type="InterPro" id="IPR045337">
    <property type="entry name" value="MmgE_PrpD_C"/>
</dbReference>
<dbReference type="Pfam" id="PF19305">
    <property type="entry name" value="MmgE_PrpD_C"/>
    <property type="match status" value="1"/>
</dbReference>
<feature type="domain" description="MmgE/PrpD C-terminal" evidence="3">
    <location>
        <begin position="269"/>
        <end position="424"/>
    </location>
</feature>
<dbReference type="Gene3D" id="3.30.1330.120">
    <property type="entry name" value="2-methylcitrate dehydratase PrpD"/>
    <property type="match status" value="1"/>
</dbReference>
<dbReference type="Pfam" id="PF03972">
    <property type="entry name" value="MmgE_PrpD_N"/>
    <property type="match status" value="1"/>
</dbReference>
<dbReference type="InterPro" id="IPR045336">
    <property type="entry name" value="MmgE_PrpD_N"/>
</dbReference>
<sequence length="458" mass="47689">MAIKSPTETFGEFISGMRTAALPENARHHARRCVLDWFAAAIPGGVLPPATLLETALAEDLDRGRSRLVPSGRFATARTAALINGTASHTVEFDDIFRDGLFHPGVVVIPAALALAEDTGAPGELFLRAVIAGYEVSNRIAAAVNPAHYDYWHTTATIGFFGGTAASAVILGLNPPQAAHALASAGTMAAGLQQAFRAEAMSKPIHAGRAAEGGVLAARMAEAGVTGVLDILEGAAGFGAAMSRDVDWQKAVAGLGEDWTIERTTQKNHAACGHVHAAVDAARQIVTENGLAAEDIAGIEVGSYGKSLEICGNADPKTAFEAKFSLPYCVGAVIATGAVRIAAFSPEALGDERIRTLASKVAHKVDPECDAAFPGRRSARVTIETADGRRFSHYAPTRKGDPDAPLSDAELDEKFVELVSDQLGAGTAALGDKLWKIDRLASLAELPLGRAATQSAAE</sequence>
<accession>A0A9J7AXR6</accession>
<evidence type="ECO:0000313" key="4">
    <source>
        <dbReference type="EMBL" id="UUX51044.1"/>
    </source>
</evidence>
<gene>
    <name evidence="4" type="ORF">NUH88_04970</name>
</gene>
<dbReference type="PANTHER" id="PTHR16943:SF8">
    <property type="entry name" value="2-METHYLCITRATE DEHYDRATASE"/>
    <property type="match status" value="1"/>
</dbReference>
<dbReference type="AlphaFoldDB" id="A0A9J7AXR6"/>
<reference evidence="4" key="1">
    <citation type="submission" date="2022-08" db="EMBL/GenBank/DDBJ databases">
        <title>Nisaea acidiphila sp. nov., isolated from a marine algal debris and emended description of the genus Nisaea Urios et al. 2008.</title>
        <authorList>
            <person name="Kwon K."/>
        </authorList>
    </citation>
    <scope>NUCLEOTIDE SEQUENCE</scope>
    <source>
        <strain evidence="4">MEBiC11861</strain>
    </source>
</reference>
<dbReference type="InterPro" id="IPR036148">
    <property type="entry name" value="MmgE/PrpD_sf"/>
</dbReference>
<comment type="similarity">
    <text evidence="1">Belongs to the PrpD family.</text>
</comment>
<proteinExistence type="inferred from homology"/>
<dbReference type="SUPFAM" id="SSF103378">
    <property type="entry name" value="2-methylcitrate dehydratase PrpD"/>
    <property type="match status" value="1"/>
</dbReference>
<dbReference type="InterPro" id="IPR042188">
    <property type="entry name" value="MmgE/PrpD_sf_2"/>
</dbReference>
<evidence type="ECO:0000259" key="3">
    <source>
        <dbReference type="Pfam" id="PF19305"/>
    </source>
</evidence>
<dbReference type="PANTHER" id="PTHR16943">
    <property type="entry name" value="2-METHYLCITRATE DEHYDRATASE-RELATED"/>
    <property type="match status" value="1"/>
</dbReference>
<dbReference type="EMBL" id="CP102480">
    <property type="protein sequence ID" value="UUX51044.1"/>
    <property type="molecule type" value="Genomic_DNA"/>
</dbReference>
<feature type="domain" description="MmgE/PrpD N-terminal" evidence="2">
    <location>
        <begin position="9"/>
        <end position="249"/>
    </location>
</feature>
<evidence type="ECO:0000256" key="1">
    <source>
        <dbReference type="ARBA" id="ARBA00006174"/>
    </source>
</evidence>
<evidence type="ECO:0000259" key="2">
    <source>
        <dbReference type="Pfam" id="PF03972"/>
    </source>
</evidence>
<keyword evidence="5" id="KW-1185">Reference proteome</keyword>
<dbReference type="Gene3D" id="1.10.4100.10">
    <property type="entry name" value="2-methylcitrate dehydratase PrpD"/>
    <property type="match status" value="1"/>
</dbReference>
<protein>
    <submittedName>
        <fullName evidence="4">MmgE/PrpD family protein</fullName>
    </submittedName>
</protein>
<dbReference type="Proteomes" id="UP001060336">
    <property type="component" value="Chromosome"/>
</dbReference>
<dbReference type="GO" id="GO:0016829">
    <property type="term" value="F:lyase activity"/>
    <property type="evidence" value="ECO:0007669"/>
    <property type="project" value="InterPro"/>
</dbReference>
<dbReference type="InterPro" id="IPR005656">
    <property type="entry name" value="MmgE_PrpD"/>
</dbReference>